<proteinExistence type="predicted"/>
<protein>
    <submittedName>
        <fullName evidence="1">Uncharacterized protein</fullName>
    </submittedName>
</protein>
<gene>
    <name evidence="1" type="ORF">POSPLADRAFT_1043979</name>
</gene>
<dbReference type="Proteomes" id="UP000194127">
    <property type="component" value="Unassembled WGS sequence"/>
</dbReference>
<keyword evidence="2" id="KW-1185">Reference proteome</keyword>
<dbReference type="AlphaFoldDB" id="A0A1X6ND67"/>
<dbReference type="EMBL" id="KZ110592">
    <property type="protein sequence ID" value="OSX66587.1"/>
    <property type="molecule type" value="Genomic_DNA"/>
</dbReference>
<sequence length="225" mass="24123">MRVESLPDTPSFKLQEAALRSATTDGLLVHPFIAVCHVYFALMDGIRKKYRELVSALSDIRIGVAQPNSSVLKPSSSFSDQGTGYIFARVNHGLEDFHINLTSLGHDAEKAVGGLLQFAPDLLHSLSHGHSESETADAADALGDLGEDAAGLSELLVRVAPSSEAIHFNQTATGHEIEGATGDVPALPLTVLTWLRGGAEEERYVKTRRGLVNKMVRGGVLDKLD</sequence>
<organism evidence="1 2">
    <name type="scientific">Postia placenta MAD-698-R-SB12</name>
    <dbReference type="NCBI Taxonomy" id="670580"/>
    <lineage>
        <taxon>Eukaryota</taxon>
        <taxon>Fungi</taxon>
        <taxon>Dikarya</taxon>
        <taxon>Basidiomycota</taxon>
        <taxon>Agaricomycotina</taxon>
        <taxon>Agaricomycetes</taxon>
        <taxon>Polyporales</taxon>
        <taxon>Adustoporiaceae</taxon>
        <taxon>Rhodonia</taxon>
    </lineage>
</organism>
<name>A0A1X6ND67_9APHY</name>
<evidence type="ECO:0000313" key="1">
    <source>
        <dbReference type="EMBL" id="OSX66587.1"/>
    </source>
</evidence>
<reference evidence="1 2" key="1">
    <citation type="submission" date="2017-04" db="EMBL/GenBank/DDBJ databases">
        <title>Genome Sequence of the Model Brown-Rot Fungus Postia placenta SB12.</title>
        <authorList>
            <consortium name="DOE Joint Genome Institute"/>
            <person name="Gaskell J."/>
            <person name="Kersten P."/>
            <person name="Larrondo L.F."/>
            <person name="Canessa P."/>
            <person name="Martinez D."/>
            <person name="Hibbett D."/>
            <person name="Schmoll M."/>
            <person name="Kubicek C.P."/>
            <person name="Martinez A.T."/>
            <person name="Yadav J."/>
            <person name="Master E."/>
            <person name="Magnuson J.K."/>
            <person name="James T."/>
            <person name="Yaver D."/>
            <person name="Berka R."/>
            <person name="Labutti K."/>
            <person name="Lipzen A."/>
            <person name="Aerts A."/>
            <person name="Barry K."/>
            <person name="Henrissat B."/>
            <person name="Blanchette R."/>
            <person name="Grigoriev I."/>
            <person name="Cullen D."/>
        </authorList>
    </citation>
    <scope>NUCLEOTIDE SEQUENCE [LARGE SCALE GENOMIC DNA]</scope>
    <source>
        <strain evidence="1 2">MAD-698-R-SB12</strain>
    </source>
</reference>
<dbReference type="OrthoDB" id="10288941at2759"/>
<evidence type="ECO:0000313" key="2">
    <source>
        <dbReference type="Proteomes" id="UP000194127"/>
    </source>
</evidence>
<dbReference type="GeneID" id="36323383"/>
<dbReference type="RefSeq" id="XP_024343381.1">
    <property type="nucleotide sequence ID" value="XM_024478433.1"/>
</dbReference>
<accession>A0A1X6ND67</accession>